<reference evidence="2 3" key="1">
    <citation type="submission" date="2015-11" db="EMBL/GenBank/DDBJ databases">
        <title>Draft Genome Sequence of the Strain BR 10303 (Bradyrhizobium sp.) isolated from nodules of Centrolobium paraense.</title>
        <authorList>
            <person name="Zelli J.E."/>
            <person name="Simoes-Araujo J.L."/>
            <person name="Barauna A.C."/>
            <person name="Silva K."/>
        </authorList>
    </citation>
    <scope>NUCLEOTIDE SEQUENCE [LARGE SCALE GENOMIC DNA]</scope>
    <source>
        <strain evidence="2 3">BR 10303</strain>
    </source>
</reference>
<keyword evidence="3" id="KW-1185">Reference proteome</keyword>
<organism evidence="2 3">
    <name type="scientific">Bradyrhizobium macuxiense</name>
    <dbReference type="NCBI Taxonomy" id="1755647"/>
    <lineage>
        <taxon>Bacteria</taxon>
        <taxon>Pseudomonadati</taxon>
        <taxon>Pseudomonadota</taxon>
        <taxon>Alphaproteobacteria</taxon>
        <taxon>Hyphomicrobiales</taxon>
        <taxon>Nitrobacteraceae</taxon>
        <taxon>Bradyrhizobium</taxon>
    </lineage>
</organism>
<name>A0A109JB69_9BRAD</name>
<dbReference type="AlphaFoldDB" id="A0A109JB69"/>
<evidence type="ECO:0008006" key="4">
    <source>
        <dbReference type="Google" id="ProtNLM"/>
    </source>
</evidence>
<sequence length="91" mass="9890">MSFGKSLVVAAILIPAKAIAASEEYTRAAEALYDNACANAGAVFVSNAEKQHADELPNWIRLCKAHPYRSTCRDTISIIESVTKTRPFSCD</sequence>
<evidence type="ECO:0000256" key="1">
    <source>
        <dbReference type="SAM" id="SignalP"/>
    </source>
</evidence>
<dbReference type="EMBL" id="LNCU01000121">
    <property type="protein sequence ID" value="KWV45708.1"/>
    <property type="molecule type" value="Genomic_DNA"/>
</dbReference>
<feature type="signal peptide" evidence="1">
    <location>
        <begin position="1"/>
        <end position="20"/>
    </location>
</feature>
<dbReference type="Proteomes" id="UP000057737">
    <property type="component" value="Unassembled WGS sequence"/>
</dbReference>
<accession>A0A109JB69</accession>
<keyword evidence="1" id="KW-0732">Signal</keyword>
<evidence type="ECO:0000313" key="2">
    <source>
        <dbReference type="EMBL" id="KWV45708.1"/>
    </source>
</evidence>
<feature type="chain" id="PRO_5007136602" description="Rap1a immunity protein domain-containing protein" evidence="1">
    <location>
        <begin position="21"/>
        <end position="91"/>
    </location>
</feature>
<gene>
    <name evidence="2" type="ORF">AS156_23400</name>
</gene>
<comment type="caution">
    <text evidence="2">The sequence shown here is derived from an EMBL/GenBank/DDBJ whole genome shotgun (WGS) entry which is preliminary data.</text>
</comment>
<protein>
    <recommendedName>
        <fullName evidence="4">Rap1a immunity protein domain-containing protein</fullName>
    </recommendedName>
</protein>
<evidence type="ECO:0000313" key="3">
    <source>
        <dbReference type="Proteomes" id="UP000057737"/>
    </source>
</evidence>
<proteinExistence type="predicted"/>